<reference evidence="13 14" key="1">
    <citation type="submission" date="2018-05" db="EMBL/GenBank/DDBJ databases">
        <title>Genomic Encyclopedia of Archaeal and Bacterial Type Strains, Phase II (KMG-II): from individual species to whole genera.</title>
        <authorList>
            <person name="Goeker M."/>
        </authorList>
    </citation>
    <scope>NUCLEOTIDE SEQUENCE [LARGE SCALE GENOMIC DNA]</scope>
    <source>
        <strain evidence="13 14">DSM 22214</strain>
    </source>
</reference>
<dbReference type="InterPro" id="IPR023996">
    <property type="entry name" value="TonB-dep_OMP_SusC/RagA"/>
</dbReference>
<dbReference type="Pfam" id="PF13715">
    <property type="entry name" value="CarbopepD_reg_2"/>
    <property type="match status" value="1"/>
</dbReference>
<dbReference type="GO" id="GO:0009279">
    <property type="term" value="C:cell outer membrane"/>
    <property type="evidence" value="ECO:0007669"/>
    <property type="project" value="UniProtKB-SubCell"/>
</dbReference>
<evidence type="ECO:0000256" key="10">
    <source>
        <dbReference type="SAM" id="SignalP"/>
    </source>
</evidence>
<dbReference type="EMBL" id="QGGO01000021">
    <property type="protein sequence ID" value="PWK22118.1"/>
    <property type="molecule type" value="Genomic_DNA"/>
</dbReference>
<comment type="caution">
    <text evidence="13">The sequence shown here is derived from an EMBL/GenBank/DDBJ whole genome shotgun (WGS) entry which is preliminary data.</text>
</comment>
<evidence type="ECO:0000256" key="3">
    <source>
        <dbReference type="ARBA" id="ARBA00022452"/>
    </source>
</evidence>
<keyword evidence="7 8" id="KW-0998">Cell outer membrane</keyword>
<dbReference type="SUPFAM" id="SSF56935">
    <property type="entry name" value="Porins"/>
    <property type="match status" value="1"/>
</dbReference>
<dbReference type="InterPro" id="IPR037066">
    <property type="entry name" value="Plug_dom_sf"/>
</dbReference>
<evidence type="ECO:0000259" key="11">
    <source>
        <dbReference type="Pfam" id="PF00593"/>
    </source>
</evidence>
<name>A0A316DX82_9BACT</name>
<evidence type="ECO:0000256" key="4">
    <source>
        <dbReference type="ARBA" id="ARBA00022692"/>
    </source>
</evidence>
<comment type="subcellular location">
    <subcellularLocation>
        <location evidence="1 8">Cell outer membrane</location>
        <topology evidence="1 8">Multi-pass membrane protein</topology>
    </subcellularLocation>
</comment>
<evidence type="ECO:0000256" key="8">
    <source>
        <dbReference type="PROSITE-ProRule" id="PRU01360"/>
    </source>
</evidence>
<dbReference type="InterPro" id="IPR012910">
    <property type="entry name" value="Plug_dom"/>
</dbReference>
<comment type="similarity">
    <text evidence="8 9">Belongs to the TonB-dependent receptor family.</text>
</comment>
<feature type="domain" description="TonB-dependent receptor-like beta-barrel" evidence="11">
    <location>
        <begin position="402"/>
        <end position="791"/>
    </location>
</feature>
<keyword evidence="3 8" id="KW-1134">Transmembrane beta strand</keyword>
<dbReference type="OrthoDB" id="9768177at2"/>
<dbReference type="SUPFAM" id="SSF49464">
    <property type="entry name" value="Carboxypeptidase regulatory domain-like"/>
    <property type="match status" value="1"/>
</dbReference>
<evidence type="ECO:0000256" key="5">
    <source>
        <dbReference type="ARBA" id="ARBA00023077"/>
    </source>
</evidence>
<organism evidence="13 14">
    <name type="scientific">Arcicella aurantiaca</name>
    <dbReference type="NCBI Taxonomy" id="591202"/>
    <lineage>
        <taxon>Bacteria</taxon>
        <taxon>Pseudomonadati</taxon>
        <taxon>Bacteroidota</taxon>
        <taxon>Cytophagia</taxon>
        <taxon>Cytophagales</taxon>
        <taxon>Flectobacillaceae</taxon>
        <taxon>Arcicella</taxon>
    </lineage>
</organism>
<keyword evidence="10" id="KW-0732">Signal</keyword>
<dbReference type="Pfam" id="PF07715">
    <property type="entry name" value="Plug"/>
    <property type="match status" value="1"/>
</dbReference>
<evidence type="ECO:0000256" key="9">
    <source>
        <dbReference type="RuleBase" id="RU003357"/>
    </source>
</evidence>
<dbReference type="PROSITE" id="PS52016">
    <property type="entry name" value="TONB_DEPENDENT_REC_3"/>
    <property type="match status" value="1"/>
</dbReference>
<dbReference type="NCBIfam" id="TIGR04056">
    <property type="entry name" value="OMP_RagA_SusC"/>
    <property type="match status" value="1"/>
</dbReference>
<feature type="domain" description="TonB-dependent receptor plug" evidence="12">
    <location>
        <begin position="115"/>
        <end position="233"/>
    </location>
</feature>
<evidence type="ECO:0000259" key="12">
    <source>
        <dbReference type="Pfam" id="PF07715"/>
    </source>
</evidence>
<gene>
    <name evidence="13" type="ORF">LV89_03503</name>
</gene>
<dbReference type="Proteomes" id="UP000245489">
    <property type="component" value="Unassembled WGS sequence"/>
</dbReference>
<keyword evidence="14" id="KW-1185">Reference proteome</keyword>
<evidence type="ECO:0000313" key="14">
    <source>
        <dbReference type="Proteomes" id="UP000245489"/>
    </source>
</evidence>
<dbReference type="Gene3D" id="2.40.170.20">
    <property type="entry name" value="TonB-dependent receptor, beta-barrel domain"/>
    <property type="match status" value="1"/>
</dbReference>
<dbReference type="InterPro" id="IPR036942">
    <property type="entry name" value="Beta-barrel_TonB_sf"/>
</dbReference>
<dbReference type="Gene3D" id="2.60.40.1120">
    <property type="entry name" value="Carboxypeptidase-like, regulatory domain"/>
    <property type="match status" value="1"/>
</dbReference>
<keyword evidence="5 9" id="KW-0798">TonB box</keyword>
<dbReference type="InterPro" id="IPR023997">
    <property type="entry name" value="TonB-dep_OMP_SusC/RagA_CS"/>
</dbReference>
<accession>A0A316DX82</accession>
<dbReference type="AlphaFoldDB" id="A0A316DX82"/>
<keyword evidence="4 8" id="KW-0812">Transmembrane</keyword>
<dbReference type="Pfam" id="PF00593">
    <property type="entry name" value="TonB_dep_Rec_b-barrel"/>
    <property type="match status" value="1"/>
</dbReference>
<dbReference type="Gene3D" id="2.170.130.10">
    <property type="entry name" value="TonB-dependent receptor, plug domain"/>
    <property type="match status" value="1"/>
</dbReference>
<protein>
    <submittedName>
        <fullName evidence="13">TonB-linked SusC/RagA family outer membrane protein</fullName>
    </submittedName>
</protein>
<dbReference type="InterPro" id="IPR039426">
    <property type="entry name" value="TonB-dep_rcpt-like"/>
</dbReference>
<feature type="signal peptide" evidence="10">
    <location>
        <begin position="1"/>
        <end position="21"/>
    </location>
</feature>
<dbReference type="InterPro" id="IPR000531">
    <property type="entry name" value="Beta-barrel_TonB"/>
</dbReference>
<dbReference type="RefSeq" id="WP_158279617.1">
    <property type="nucleotide sequence ID" value="NZ_QGGO01000021.1"/>
</dbReference>
<keyword evidence="2 8" id="KW-0813">Transport</keyword>
<evidence type="ECO:0000256" key="7">
    <source>
        <dbReference type="ARBA" id="ARBA00023237"/>
    </source>
</evidence>
<dbReference type="NCBIfam" id="TIGR04057">
    <property type="entry name" value="SusC_RagA_signa"/>
    <property type="match status" value="1"/>
</dbReference>
<proteinExistence type="inferred from homology"/>
<evidence type="ECO:0000256" key="2">
    <source>
        <dbReference type="ARBA" id="ARBA00022448"/>
    </source>
</evidence>
<feature type="chain" id="PRO_5016247698" evidence="10">
    <location>
        <begin position="22"/>
        <end position="1051"/>
    </location>
</feature>
<keyword evidence="6 8" id="KW-0472">Membrane</keyword>
<dbReference type="InterPro" id="IPR008969">
    <property type="entry name" value="CarboxyPept-like_regulatory"/>
</dbReference>
<sequence>MNKKLLTSFVLLLLLVFRVSAQDRMISGKVTSSEDGSVLPGVSIGIKGTNKGTVSNADGTFKISISGTPTLVFSLVGYKKAEILSGARSEINVSLNVESANLEEVVVIGYGVQKKSKLTSSISVVSGKDIASLTTASFDQQLAGRASGVQVTVGSGIIGQAPRIRIRGTNSITSGGSPLIVIDGVPALDGNQAGANVPSNPLADINPNDIESLDILKDGAATAIYGSRATNGVILITTKKGKKGQPMKVNLDFQYGVTNPINRLSLLNATQFVEIANEKIRNAGGVDAAFLDDKGTNTDWQNVILRQGIAQNYNMSFSGGVEKTNYYFSLGYNNQEGAVATNGQKRYSFVSNLDHNFNKYISVGTKLQITRTENTGLNSGTNALSGNLTGAARLFPNVPIYDATNATGYNISPDGAVLGQGANKRGIDNNYTNIQFVLDNNKFSNQIGRALSTTYLQITPFEGLTLKSMIGLDYTDLRAFSSLDPRHGDGRGSNGVVNQTSRNVTRWNWQNTLNYLKDFGKHSFNLTAGTEYQKQTVSSFTAGSSNFSDRFFEQQNIISGSFSVPSVDGSGFSTGFDSYFGRIQYDYDNKYFLTVSGRNDGLSALPAASRRGNFFGGSLAYKVSNEDFYKNSNLAKTINDIKIRGSYAQVGNVDIGSFPYLGLFGAAQYATQNGVGFTQAGNSGLKWEASTQSNYGIDLGFFDSRVTLSAEYYNNDVSDLILAAPTAPSLGVPNNSISKNVGSLYNRGFEINLGIEAIKKGSFSWDVNMNFSTNTNKVTALNKGTDGKDQPILPSVYHIIRVGESVASLYGYESAGVNSANGFPMFVKGDGRIVQRNVANGAYSFYDPANPAVTTNTTGASLSSNDVADGGDRKVLGNTNPTYFGGLTNSFKYKGFDLEIFTRFSGGNYIMNVTRQETLLNQDFNNNGTEILNRWTKEGQVTDVPKVYLNGGTQINQTGNATSRFVESGDFIRIQNIVVGYNIPKDILRKANIGVTNVRLYGQLQNAFTFTKYKGLDPELNANGNVNQTFGLDFNTNPQFRVVTFGVNVGF</sequence>
<evidence type="ECO:0000256" key="6">
    <source>
        <dbReference type="ARBA" id="ARBA00023136"/>
    </source>
</evidence>
<evidence type="ECO:0000313" key="13">
    <source>
        <dbReference type="EMBL" id="PWK22118.1"/>
    </source>
</evidence>
<evidence type="ECO:0000256" key="1">
    <source>
        <dbReference type="ARBA" id="ARBA00004571"/>
    </source>
</evidence>